<gene>
    <name evidence="1" type="ORF">FVO59_07880</name>
</gene>
<evidence type="ECO:0000313" key="1">
    <source>
        <dbReference type="EMBL" id="QMU97150.1"/>
    </source>
</evidence>
<dbReference type="AlphaFoldDB" id="A0A7D7WID9"/>
<protein>
    <submittedName>
        <fullName evidence="1">Uncharacterized protein</fullName>
    </submittedName>
</protein>
<name>A0A7D7WID9_9MICO</name>
<proteinExistence type="predicted"/>
<accession>A0A7D7WID9</accession>
<organism evidence="1 2">
    <name type="scientific">Microbacterium esteraromaticum</name>
    <dbReference type="NCBI Taxonomy" id="57043"/>
    <lineage>
        <taxon>Bacteria</taxon>
        <taxon>Bacillati</taxon>
        <taxon>Actinomycetota</taxon>
        <taxon>Actinomycetes</taxon>
        <taxon>Micrococcales</taxon>
        <taxon>Microbacteriaceae</taxon>
        <taxon>Microbacterium</taxon>
    </lineage>
</organism>
<reference evidence="1 2" key="1">
    <citation type="journal article" date="2020" name="Front. Microbiol.">
        <title>Design of Bacterial Strain-Specific qPCR Assays Using NGS Data and Publicly Available Resources and Its Application to Track Biocontrol Strains.</title>
        <authorList>
            <person name="Hernandez I."/>
            <person name="Sant C."/>
            <person name="Martinez R."/>
            <person name="Fernandez C."/>
        </authorList>
    </citation>
    <scope>NUCLEOTIDE SEQUENCE [LARGE SCALE GENOMIC DNA]</scope>
    <source>
        <strain evidence="1 2">B24</strain>
    </source>
</reference>
<sequence>MAIVGKGEQAVRTVNGLRAFGCITATYGSIASAHSARADEDWTIILPSGGNTAHPISADSATTIDARHVSAPPCTWNEPQEHEIRRAVRDLAVAALAPE</sequence>
<evidence type="ECO:0000313" key="2">
    <source>
        <dbReference type="Proteomes" id="UP000515708"/>
    </source>
</evidence>
<dbReference type="Proteomes" id="UP000515708">
    <property type="component" value="Chromosome"/>
</dbReference>
<dbReference type="EMBL" id="CP043732">
    <property type="protein sequence ID" value="QMU97150.1"/>
    <property type="molecule type" value="Genomic_DNA"/>
</dbReference>